<gene>
    <name evidence="2" type="ORF">AYL99_02499</name>
</gene>
<keyword evidence="1" id="KW-0812">Transmembrane</keyword>
<dbReference type="GeneID" id="30006669"/>
<evidence type="ECO:0000313" key="3">
    <source>
        <dbReference type="Proteomes" id="UP000078343"/>
    </source>
</evidence>
<sequence>MPCRWSSRRCSSRDAADENAVTNALPSPTSTPDVEDWKKIRRFNLRMMRKQIRCVVLLMALVEALRVGPLQIVYAGKHEYPAPGEDDYGIAYTVGYILSWLYVCVFMVIWMPLFDWWVPKTLPGSDDPSKPSTAMKVICLLKKVNMILLPISIGVSVVTYLYYAMHTFIFVDSRTRGSSKFPKNTRKNWLVRAFMLLGIAITTSLGYGAFQTLDNLDLAHVKKIEYALIVVPVQINFGILLGTIMQFRMEKRLARRQALKLRAERIEDGVVEEKAALLDV</sequence>
<feature type="transmembrane region" description="Helical" evidence="1">
    <location>
        <begin position="226"/>
        <end position="247"/>
    </location>
</feature>
<evidence type="ECO:0000256" key="1">
    <source>
        <dbReference type="SAM" id="Phobius"/>
    </source>
</evidence>
<name>A0A178ZU56_9EURO</name>
<comment type="caution">
    <text evidence="2">The sequence shown here is derived from an EMBL/GenBank/DDBJ whole genome shotgun (WGS) entry which is preliminary data.</text>
</comment>
<keyword evidence="1" id="KW-1133">Transmembrane helix</keyword>
<keyword evidence="1" id="KW-0472">Membrane</keyword>
<protein>
    <submittedName>
        <fullName evidence="2">Uncharacterized protein</fullName>
    </submittedName>
</protein>
<organism evidence="2 3">
    <name type="scientific">Fonsecaea erecta</name>
    <dbReference type="NCBI Taxonomy" id="1367422"/>
    <lineage>
        <taxon>Eukaryota</taxon>
        <taxon>Fungi</taxon>
        <taxon>Dikarya</taxon>
        <taxon>Ascomycota</taxon>
        <taxon>Pezizomycotina</taxon>
        <taxon>Eurotiomycetes</taxon>
        <taxon>Chaetothyriomycetidae</taxon>
        <taxon>Chaetothyriales</taxon>
        <taxon>Herpotrichiellaceae</taxon>
        <taxon>Fonsecaea</taxon>
    </lineage>
</organism>
<evidence type="ECO:0000313" key="2">
    <source>
        <dbReference type="EMBL" id="OAP63272.1"/>
    </source>
</evidence>
<feature type="transmembrane region" description="Helical" evidence="1">
    <location>
        <begin position="52"/>
        <end position="74"/>
    </location>
</feature>
<proteinExistence type="predicted"/>
<dbReference type="Proteomes" id="UP000078343">
    <property type="component" value="Unassembled WGS sequence"/>
</dbReference>
<keyword evidence="3" id="KW-1185">Reference proteome</keyword>
<dbReference type="EMBL" id="LVYI01000002">
    <property type="protein sequence ID" value="OAP63272.1"/>
    <property type="molecule type" value="Genomic_DNA"/>
</dbReference>
<dbReference type="RefSeq" id="XP_018696639.1">
    <property type="nucleotide sequence ID" value="XM_018834015.1"/>
</dbReference>
<dbReference type="OrthoDB" id="4117650at2759"/>
<accession>A0A178ZU56</accession>
<reference evidence="2 3" key="1">
    <citation type="submission" date="2016-04" db="EMBL/GenBank/DDBJ databases">
        <title>Draft genome of Fonsecaea erecta CBS 125763.</title>
        <authorList>
            <person name="Weiss V.A."/>
            <person name="Vicente V.A."/>
            <person name="Raittz R.T."/>
            <person name="Moreno L.F."/>
            <person name="De Souza E.M."/>
            <person name="Pedrosa F.O."/>
            <person name="Steffens M.B."/>
            <person name="Faoro H."/>
            <person name="Tadra-Sfeir M.Z."/>
            <person name="Najafzadeh M.J."/>
            <person name="Felipe M.S."/>
            <person name="Teixeira M."/>
            <person name="Sun J."/>
            <person name="Xi L."/>
            <person name="Gomes R."/>
            <person name="De Azevedo C.M."/>
            <person name="Salgado C.G."/>
            <person name="Da Silva M.B."/>
            <person name="Nascimento M.F."/>
            <person name="Queiroz-Telles F."/>
            <person name="Attili D.S."/>
            <person name="Gorbushina A."/>
        </authorList>
    </citation>
    <scope>NUCLEOTIDE SEQUENCE [LARGE SCALE GENOMIC DNA]</scope>
    <source>
        <strain evidence="2 3">CBS 125763</strain>
    </source>
</reference>
<feature type="transmembrane region" description="Helical" evidence="1">
    <location>
        <begin position="94"/>
        <end position="114"/>
    </location>
</feature>
<feature type="transmembrane region" description="Helical" evidence="1">
    <location>
        <begin position="189"/>
        <end position="210"/>
    </location>
</feature>
<dbReference type="AlphaFoldDB" id="A0A178ZU56"/>